<dbReference type="Proteomes" id="UP000280708">
    <property type="component" value="Chromosome"/>
</dbReference>
<protein>
    <recommendedName>
        <fullName evidence="6">Acyl-homoserine-lactone synthase</fullName>
        <ecNumber evidence="6">2.3.1.184</ecNumber>
    </recommendedName>
    <alternativeName>
        <fullName evidence="6">Autoinducer synthesis protein</fullName>
    </alternativeName>
</protein>
<dbReference type="AlphaFoldDB" id="A0A085K4D5"/>
<evidence type="ECO:0000256" key="2">
    <source>
        <dbReference type="ARBA" id="ARBA00022679"/>
    </source>
</evidence>
<accession>A0A085K4D5</accession>
<evidence type="ECO:0000256" key="6">
    <source>
        <dbReference type="RuleBase" id="RU361135"/>
    </source>
</evidence>
<dbReference type="SUPFAM" id="SSF55729">
    <property type="entry name" value="Acyl-CoA N-acyltransferases (Nat)"/>
    <property type="match status" value="1"/>
</dbReference>
<dbReference type="InterPro" id="IPR001690">
    <property type="entry name" value="Autoind_synthase"/>
</dbReference>
<dbReference type="Pfam" id="PF00765">
    <property type="entry name" value="Autoind_synth"/>
    <property type="match status" value="1"/>
</dbReference>
<evidence type="ECO:0000256" key="1">
    <source>
        <dbReference type="ARBA" id="ARBA00022654"/>
    </source>
</evidence>
<evidence type="ECO:0000313" key="8">
    <source>
        <dbReference type="Proteomes" id="UP000280708"/>
    </source>
</evidence>
<name>A0A085K4D5_SPHYA</name>
<dbReference type="PANTHER" id="PTHR39322:SF1">
    <property type="entry name" value="ISOVALERYL-HOMOSERINE LACTONE SYNTHASE"/>
    <property type="match status" value="1"/>
</dbReference>
<keyword evidence="2 6" id="KW-0808">Transferase</keyword>
<dbReference type="InterPro" id="IPR016181">
    <property type="entry name" value="Acyl_CoA_acyltransferase"/>
</dbReference>
<evidence type="ECO:0000313" key="7">
    <source>
        <dbReference type="EMBL" id="AYO78955.1"/>
    </source>
</evidence>
<keyword evidence="3 6" id="KW-0949">S-adenosyl-L-methionine</keyword>
<keyword evidence="4 5" id="KW-0071">Autoinducer synthesis</keyword>
<dbReference type="EMBL" id="CP033230">
    <property type="protein sequence ID" value="AYO78955.1"/>
    <property type="molecule type" value="Genomic_DNA"/>
</dbReference>
<proteinExistence type="inferred from homology"/>
<dbReference type="GO" id="GO:0007165">
    <property type="term" value="P:signal transduction"/>
    <property type="evidence" value="ECO:0007669"/>
    <property type="project" value="TreeGrafter"/>
</dbReference>
<reference evidence="7 8" key="1">
    <citation type="submission" date="2018-10" db="EMBL/GenBank/DDBJ databases">
        <title>Characterization and genome analysis of a novel bacterium Sphingobium yanoikuyae SJTF8 capable of degrading PAHs.</title>
        <authorList>
            <person name="Yin C."/>
            <person name="Xiong W."/>
            <person name="Liang R."/>
        </authorList>
    </citation>
    <scope>NUCLEOTIDE SEQUENCE [LARGE SCALE GENOMIC DNA]</scope>
    <source>
        <strain evidence="7 8">SJTF8</strain>
    </source>
</reference>
<dbReference type="PANTHER" id="PTHR39322">
    <property type="entry name" value="ACYL-HOMOSERINE-LACTONE SYNTHASE"/>
    <property type="match status" value="1"/>
</dbReference>
<dbReference type="GO" id="GO:0061579">
    <property type="term" value="F:N-acyl homoserine lactone synthase activity"/>
    <property type="evidence" value="ECO:0007669"/>
    <property type="project" value="UniProtKB-UniRule"/>
</dbReference>
<keyword evidence="1 5" id="KW-0673">Quorum sensing</keyword>
<sequence>MPAPIIQSPDIDEVAVLRAMFEARKRVFIDLLKWDLPVLADRYEIDHFDNPDAQYLVLTDTEVRHRASTRLLPTDRPHILADLFPHLCAGPVPTGEHVREITRFCLDRDLKADERRAARNQLVTALVDHALANDIRSYTGVADRQWFEKIRTFGWQCEALGQPLRYGSQELVALHIHIDAKTPIGLQRAGIHMPLQFRLSAPRHGRRA</sequence>
<dbReference type="PROSITE" id="PS51187">
    <property type="entry name" value="AUTOINDUCER_SYNTH_2"/>
    <property type="match status" value="1"/>
</dbReference>
<dbReference type="PRINTS" id="PR01549">
    <property type="entry name" value="AUTOINDCRSYN"/>
</dbReference>
<comment type="similarity">
    <text evidence="5 6">Belongs to the autoinducer synthase family.</text>
</comment>
<dbReference type="Gene3D" id="3.40.630.30">
    <property type="match status" value="1"/>
</dbReference>
<evidence type="ECO:0000256" key="4">
    <source>
        <dbReference type="ARBA" id="ARBA00022929"/>
    </source>
</evidence>
<comment type="catalytic activity">
    <reaction evidence="6">
        <text>a fatty acyl-[ACP] + S-adenosyl-L-methionine = an N-acyl-L-homoserine lactone + S-methyl-5'-thioadenosine + holo-[ACP] + H(+)</text>
        <dbReference type="Rhea" id="RHEA:10096"/>
        <dbReference type="Rhea" id="RHEA-COMP:9685"/>
        <dbReference type="Rhea" id="RHEA-COMP:14125"/>
        <dbReference type="ChEBI" id="CHEBI:15378"/>
        <dbReference type="ChEBI" id="CHEBI:17509"/>
        <dbReference type="ChEBI" id="CHEBI:55474"/>
        <dbReference type="ChEBI" id="CHEBI:59789"/>
        <dbReference type="ChEBI" id="CHEBI:64479"/>
        <dbReference type="ChEBI" id="CHEBI:138651"/>
        <dbReference type="EC" id="2.3.1.184"/>
    </reaction>
</comment>
<organism evidence="7 8">
    <name type="scientific">Sphingobium yanoikuyae</name>
    <name type="common">Sphingomonas yanoikuyae</name>
    <dbReference type="NCBI Taxonomy" id="13690"/>
    <lineage>
        <taxon>Bacteria</taxon>
        <taxon>Pseudomonadati</taxon>
        <taxon>Pseudomonadota</taxon>
        <taxon>Alphaproteobacteria</taxon>
        <taxon>Sphingomonadales</taxon>
        <taxon>Sphingomonadaceae</taxon>
        <taxon>Sphingobium</taxon>
    </lineage>
</organism>
<evidence type="ECO:0000256" key="3">
    <source>
        <dbReference type="ARBA" id="ARBA00022691"/>
    </source>
</evidence>
<evidence type="ECO:0000256" key="5">
    <source>
        <dbReference type="PROSITE-ProRule" id="PRU00533"/>
    </source>
</evidence>
<dbReference type="RefSeq" id="WP_052076619.1">
    <property type="nucleotide sequence ID" value="NZ_CAIGKD010000014.1"/>
</dbReference>
<dbReference type="EC" id="2.3.1.184" evidence="6"/>
<gene>
    <name evidence="7" type="ORF">EBF16_19945</name>
</gene>
<dbReference type="GO" id="GO:0009372">
    <property type="term" value="P:quorum sensing"/>
    <property type="evidence" value="ECO:0007669"/>
    <property type="project" value="UniProtKB-UniRule"/>
</dbReference>